<dbReference type="Gene3D" id="3.90.550.10">
    <property type="entry name" value="Spore Coat Polysaccharide Biosynthesis Protein SpsA, Chain A"/>
    <property type="match status" value="1"/>
</dbReference>
<dbReference type="InterPro" id="IPR029044">
    <property type="entry name" value="Nucleotide-diphossugar_trans"/>
</dbReference>
<organism evidence="2 3">
    <name type="scientific">Weissella cibaria</name>
    <dbReference type="NCBI Taxonomy" id="137591"/>
    <lineage>
        <taxon>Bacteria</taxon>
        <taxon>Bacillati</taxon>
        <taxon>Bacillota</taxon>
        <taxon>Bacilli</taxon>
        <taxon>Lactobacillales</taxon>
        <taxon>Lactobacillaceae</taxon>
        <taxon>Weissella</taxon>
    </lineage>
</organism>
<dbReference type="PANTHER" id="PTHR22916">
    <property type="entry name" value="GLYCOSYLTRANSFERASE"/>
    <property type="match status" value="1"/>
</dbReference>
<comment type="caution">
    <text evidence="2">The sequence shown here is derived from an EMBL/GenBank/DDBJ whole genome shotgun (WGS) entry which is preliminary data.</text>
</comment>
<proteinExistence type="predicted"/>
<feature type="domain" description="Glycosyltransferase 2-like" evidence="1">
    <location>
        <begin position="19"/>
        <end position="153"/>
    </location>
</feature>
<dbReference type="SUPFAM" id="SSF53448">
    <property type="entry name" value="Nucleotide-diphospho-sugar transferases"/>
    <property type="match status" value="1"/>
</dbReference>
<dbReference type="AlphaFoldDB" id="A0A1X4JP70"/>
<evidence type="ECO:0000313" key="2">
    <source>
        <dbReference type="EMBL" id="OSP90511.1"/>
    </source>
</evidence>
<dbReference type="InterPro" id="IPR001173">
    <property type="entry name" value="Glyco_trans_2-like"/>
</dbReference>
<accession>A0A1X4JP70</accession>
<reference evidence="2 3" key="1">
    <citation type="submission" date="2017-04" db="EMBL/GenBank/DDBJ databases">
        <title>The genome sequence of Weissella cibaria isolated from wild Drosophila.</title>
        <authorList>
            <person name="Ricks N.J."/>
            <person name="Carroll C."/>
            <person name="Walters A."/>
            <person name="Newell P.D."/>
            <person name="Chaston J.M."/>
        </authorList>
    </citation>
    <scope>NUCLEOTIDE SEQUENCE [LARGE SCALE GENOMIC DNA]</scope>
    <source>
        <strain evidence="2 3">DmW_103</strain>
    </source>
</reference>
<dbReference type="Pfam" id="PF00535">
    <property type="entry name" value="Glycos_transf_2"/>
    <property type="match status" value="1"/>
</dbReference>
<dbReference type="EMBL" id="NDXJ01000002">
    <property type="protein sequence ID" value="OSP90511.1"/>
    <property type="molecule type" value="Genomic_DNA"/>
</dbReference>
<dbReference type="GO" id="GO:0016758">
    <property type="term" value="F:hexosyltransferase activity"/>
    <property type="evidence" value="ECO:0007669"/>
    <property type="project" value="UniProtKB-ARBA"/>
</dbReference>
<evidence type="ECO:0000259" key="1">
    <source>
        <dbReference type="Pfam" id="PF00535"/>
    </source>
</evidence>
<gene>
    <name evidence="2" type="ORF">B9D04_01795</name>
</gene>
<sequence length="332" mass="38721">MYSQKDQKMTKMQDDPLFSIILVAYDVSKYIEKAILSVLNSSFDSWELIIIDDGSKDGTYEICQSYEYLSKVNVYQMSRIGLGSARNLALKKATGRYILFLDGDDRVDENIMNHLHLKIKLNEYDLLSFQWQTENNDTGVIVNTLNPETTIAVWNKCYRRQWLNDHGIVFLEDVYYEDVYFTLEVVHGGPKSITIPHLGYVYTKRKQSITHMPFQTKNARDTLTVFQHLSCQLTKFNSDFERSYIVDFWWRHLLLMLNADKLDGKDFLLKAMIDTYVSSGLDLLNDGPYKNTSFIMKFKCMDLLLRRGWYAGAANINLFADFVHTLITKIKF</sequence>
<dbReference type="CDD" id="cd00761">
    <property type="entry name" value="Glyco_tranf_GTA_type"/>
    <property type="match status" value="1"/>
</dbReference>
<protein>
    <recommendedName>
        <fullName evidence="1">Glycosyltransferase 2-like domain-containing protein</fullName>
    </recommendedName>
</protein>
<name>A0A1X4JP70_9LACO</name>
<dbReference type="Proteomes" id="UP000193588">
    <property type="component" value="Unassembled WGS sequence"/>
</dbReference>
<dbReference type="PANTHER" id="PTHR22916:SF3">
    <property type="entry name" value="UDP-GLCNAC:BETAGAL BETA-1,3-N-ACETYLGLUCOSAMINYLTRANSFERASE-LIKE PROTEIN 1"/>
    <property type="match status" value="1"/>
</dbReference>
<evidence type="ECO:0000313" key="3">
    <source>
        <dbReference type="Proteomes" id="UP000193588"/>
    </source>
</evidence>